<feature type="non-terminal residue" evidence="2">
    <location>
        <position position="1"/>
    </location>
</feature>
<reference evidence="2" key="2">
    <citation type="journal article" date="2024" name="Plant">
        <title>Genomic evolution and insights into agronomic trait innovations of Sesamum species.</title>
        <authorList>
            <person name="Miao H."/>
            <person name="Wang L."/>
            <person name="Qu L."/>
            <person name="Liu H."/>
            <person name="Sun Y."/>
            <person name="Le M."/>
            <person name="Wang Q."/>
            <person name="Wei S."/>
            <person name="Zheng Y."/>
            <person name="Lin W."/>
            <person name="Duan Y."/>
            <person name="Cao H."/>
            <person name="Xiong S."/>
            <person name="Wang X."/>
            <person name="Wei L."/>
            <person name="Li C."/>
            <person name="Ma Q."/>
            <person name="Ju M."/>
            <person name="Zhao R."/>
            <person name="Li G."/>
            <person name="Mu C."/>
            <person name="Tian Q."/>
            <person name="Mei H."/>
            <person name="Zhang T."/>
            <person name="Gao T."/>
            <person name="Zhang H."/>
        </authorList>
    </citation>
    <scope>NUCLEOTIDE SEQUENCE</scope>
    <source>
        <strain evidence="2">KEN1</strain>
    </source>
</reference>
<dbReference type="AlphaFoldDB" id="A0AAW2XBU9"/>
<organism evidence="2">
    <name type="scientific">Sesamum latifolium</name>
    <dbReference type="NCBI Taxonomy" id="2727402"/>
    <lineage>
        <taxon>Eukaryota</taxon>
        <taxon>Viridiplantae</taxon>
        <taxon>Streptophyta</taxon>
        <taxon>Embryophyta</taxon>
        <taxon>Tracheophyta</taxon>
        <taxon>Spermatophyta</taxon>
        <taxon>Magnoliopsida</taxon>
        <taxon>eudicotyledons</taxon>
        <taxon>Gunneridae</taxon>
        <taxon>Pentapetalae</taxon>
        <taxon>asterids</taxon>
        <taxon>lamiids</taxon>
        <taxon>Lamiales</taxon>
        <taxon>Pedaliaceae</taxon>
        <taxon>Sesamum</taxon>
    </lineage>
</organism>
<feature type="region of interest" description="Disordered" evidence="1">
    <location>
        <begin position="25"/>
        <end position="56"/>
    </location>
</feature>
<evidence type="ECO:0000313" key="2">
    <source>
        <dbReference type="EMBL" id="KAL0451564.1"/>
    </source>
</evidence>
<accession>A0AAW2XBU9</accession>
<name>A0AAW2XBU9_9LAMI</name>
<comment type="caution">
    <text evidence="2">The sequence shown here is derived from an EMBL/GenBank/DDBJ whole genome shotgun (WGS) entry which is preliminary data.</text>
</comment>
<proteinExistence type="predicted"/>
<evidence type="ECO:0000256" key="1">
    <source>
        <dbReference type="SAM" id="MobiDB-lite"/>
    </source>
</evidence>
<reference evidence="2" key="1">
    <citation type="submission" date="2020-06" db="EMBL/GenBank/DDBJ databases">
        <authorList>
            <person name="Li T."/>
            <person name="Hu X."/>
            <person name="Zhang T."/>
            <person name="Song X."/>
            <person name="Zhang H."/>
            <person name="Dai N."/>
            <person name="Sheng W."/>
            <person name="Hou X."/>
            <person name="Wei L."/>
        </authorList>
    </citation>
    <scope>NUCLEOTIDE SEQUENCE</scope>
    <source>
        <strain evidence="2">KEN1</strain>
        <tissue evidence="2">Leaf</tissue>
    </source>
</reference>
<sequence length="75" mass="8461">GWLAWLLIEGRNRLAVHSELARPQDRHHSRSLLEGGRRSLHAQRQGSLARSDLGDLVSWRPGRPCLEQVARSLAC</sequence>
<protein>
    <submittedName>
        <fullName evidence="2">Uncharacterized protein</fullName>
    </submittedName>
</protein>
<gene>
    <name evidence="2" type="ORF">Slati_1134500</name>
</gene>
<dbReference type="EMBL" id="JACGWN010000004">
    <property type="protein sequence ID" value="KAL0451564.1"/>
    <property type="molecule type" value="Genomic_DNA"/>
</dbReference>